<dbReference type="EMBL" id="JBITLV010000002">
    <property type="protein sequence ID" value="MFI7587049.1"/>
    <property type="molecule type" value="Genomic_DNA"/>
</dbReference>
<dbReference type="InterPro" id="IPR036388">
    <property type="entry name" value="WH-like_DNA-bd_sf"/>
</dbReference>
<evidence type="ECO:0000313" key="4">
    <source>
        <dbReference type="Proteomes" id="UP001612915"/>
    </source>
</evidence>
<feature type="domain" description="ANTAR" evidence="2">
    <location>
        <begin position="12"/>
        <end position="73"/>
    </location>
</feature>
<feature type="region of interest" description="Disordered" evidence="1">
    <location>
        <begin position="101"/>
        <end position="123"/>
    </location>
</feature>
<accession>A0ABW8AL09</accession>
<evidence type="ECO:0000259" key="2">
    <source>
        <dbReference type="PROSITE" id="PS50921"/>
    </source>
</evidence>
<dbReference type="Pfam" id="PF03861">
    <property type="entry name" value="ANTAR"/>
    <property type="match status" value="1"/>
</dbReference>
<sequence>MNQAASVLVGQDGGPDRRLQNLEKALTSRTVNALAVGILAGRFTLTTRDAWLVLRELSNLTNRRAADLARLLVALNDGATVAVEDAPACAALTSRLADALRRVRGDDSDPSRWSRPGRGSAER</sequence>
<name>A0ABW8AL09_9ACTN</name>
<feature type="compositionally biased region" description="Basic and acidic residues" evidence="1">
    <location>
        <begin position="101"/>
        <end position="112"/>
    </location>
</feature>
<protein>
    <submittedName>
        <fullName evidence="3">ANTAR domain-containing protein</fullName>
    </submittedName>
</protein>
<proteinExistence type="predicted"/>
<dbReference type="SMART" id="SM01012">
    <property type="entry name" value="ANTAR"/>
    <property type="match status" value="1"/>
</dbReference>
<dbReference type="Gene3D" id="1.10.10.10">
    <property type="entry name" value="Winged helix-like DNA-binding domain superfamily/Winged helix DNA-binding domain"/>
    <property type="match status" value="1"/>
</dbReference>
<evidence type="ECO:0000313" key="3">
    <source>
        <dbReference type="EMBL" id="MFI7587049.1"/>
    </source>
</evidence>
<organism evidence="3 4">
    <name type="scientific">Spongisporangium articulatum</name>
    <dbReference type="NCBI Taxonomy" id="3362603"/>
    <lineage>
        <taxon>Bacteria</taxon>
        <taxon>Bacillati</taxon>
        <taxon>Actinomycetota</taxon>
        <taxon>Actinomycetes</taxon>
        <taxon>Kineosporiales</taxon>
        <taxon>Kineosporiaceae</taxon>
        <taxon>Spongisporangium</taxon>
    </lineage>
</organism>
<comment type="caution">
    <text evidence="3">The sequence shown here is derived from an EMBL/GenBank/DDBJ whole genome shotgun (WGS) entry which is preliminary data.</text>
</comment>
<reference evidence="3 4" key="1">
    <citation type="submission" date="2024-10" db="EMBL/GenBank/DDBJ databases">
        <title>The Natural Products Discovery Center: Release of the First 8490 Sequenced Strains for Exploring Actinobacteria Biosynthetic Diversity.</title>
        <authorList>
            <person name="Kalkreuter E."/>
            <person name="Kautsar S.A."/>
            <person name="Yang D."/>
            <person name="Bader C.D."/>
            <person name="Teijaro C.N."/>
            <person name="Fluegel L."/>
            <person name="Davis C.M."/>
            <person name="Simpson J.R."/>
            <person name="Lauterbach L."/>
            <person name="Steele A.D."/>
            <person name="Gui C."/>
            <person name="Meng S."/>
            <person name="Li G."/>
            <person name="Viehrig K."/>
            <person name="Ye F."/>
            <person name="Su P."/>
            <person name="Kiefer A.F."/>
            <person name="Nichols A."/>
            <person name="Cepeda A.J."/>
            <person name="Yan W."/>
            <person name="Fan B."/>
            <person name="Jiang Y."/>
            <person name="Adhikari A."/>
            <person name="Zheng C.-J."/>
            <person name="Schuster L."/>
            <person name="Cowan T.M."/>
            <person name="Smanski M.J."/>
            <person name="Chevrette M.G."/>
            <person name="De Carvalho L.P.S."/>
            <person name="Shen B."/>
        </authorList>
    </citation>
    <scope>NUCLEOTIDE SEQUENCE [LARGE SCALE GENOMIC DNA]</scope>
    <source>
        <strain evidence="3 4">NPDC049639</strain>
    </source>
</reference>
<keyword evidence="4" id="KW-1185">Reference proteome</keyword>
<evidence type="ECO:0000256" key="1">
    <source>
        <dbReference type="SAM" id="MobiDB-lite"/>
    </source>
</evidence>
<dbReference type="PROSITE" id="PS50921">
    <property type="entry name" value="ANTAR"/>
    <property type="match status" value="1"/>
</dbReference>
<dbReference type="Proteomes" id="UP001612915">
    <property type="component" value="Unassembled WGS sequence"/>
</dbReference>
<dbReference type="RefSeq" id="WP_398277933.1">
    <property type="nucleotide sequence ID" value="NZ_JBITLV010000002.1"/>
</dbReference>
<gene>
    <name evidence="3" type="ORF">ACIB24_08245</name>
</gene>
<dbReference type="InterPro" id="IPR005561">
    <property type="entry name" value="ANTAR"/>
</dbReference>